<gene>
    <name evidence="1" type="ORF">FBU59_000002</name>
</gene>
<evidence type="ECO:0000313" key="1">
    <source>
        <dbReference type="EMBL" id="KAJ1951644.1"/>
    </source>
</evidence>
<dbReference type="Proteomes" id="UP001150603">
    <property type="component" value="Unassembled WGS sequence"/>
</dbReference>
<dbReference type="EMBL" id="JANBPW010000001">
    <property type="protein sequence ID" value="KAJ1951644.1"/>
    <property type="molecule type" value="Genomic_DNA"/>
</dbReference>
<accession>A0ACC1JI90</accession>
<keyword evidence="2" id="KW-1185">Reference proteome</keyword>
<sequence length="67" mass="7494">MDPDLIHDSYTINDLAELLDNVKLVNTKNGHIIDHSAASPSNRDASVFDEYYSDISNDEDPDDVDDI</sequence>
<evidence type="ECO:0000313" key="2">
    <source>
        <dbReference type="Proteomes" id="UP001150603"/>
    </source>
</evidence>
<name>A0ACC1JI90_9FUNG</name>
<comment type="caution">
    <text evidence="1">The sequence shown here is derived from an EMBL/GenBank/DDBJ whole genome shotgun (WGS) entry which is preliminary data.</text>
</comment>
<reference evidence="1" key="1">
    <citation type="submission" date="2022-07" db="EMBL/GenBank/DDBJ databases">
        <title>Phylogenomic reconstructions and comparative analyses of Kickxellomycotina fungi.</title>
        <authorList>
            <person name="Reynolds N.K."/>
            <person name="Stajich J.E."/>
            <person name="Barry K."/>
            <person name="Grigoriev I.V."/>
            <person name="Crous P."/>
            <person name="Smith M.E."/>
        </authorList>
    </citation>
    <scope>NUCLEOTIDE SEQUENCE</scope>
    <source>
        <strain evidence="1">NRRL 5244</strain>
    </source>
</reference>
<proteinExistence type="predicted"/>
<protein>
    <submittedName>
        <fullName evidence="1">Uncharacterized protein</fullName>
    </submittedName>
</protein>
<organism evidence="1 2">
    <name type="scientific">Linderina macrospora</name>
    <dbReference type="NCBI Taxonomy" id="4868"/>
    <lineage>
        <taxon>Eukaryota</taxon>
        <taxon>Fungi</taxon>
        <taxon>Fungi incertae sedis</taxon>
        <taxon>Zoopagomycota</taxon>
        <taxon>Kickxellomycotina</taxon>
        <taxon>Kickxellomycetes</taxon>
        <taxon>Kickxellales</taxon>
        <taxon>Kickxellaceae</taxon>
        <taxon>Linderina</taxon>
    </lineage>
</organism>